<comment type="caution">
    <text evidence="1">The sequence shown here is derived from an EMBL/GenBank/DDBJ whole genome shotgun (WGS) entry which is preliminary data.</text>
</comment>
<gene>
    <name evidence="1" type="ORF">M3P21_08665</name>
</gene>
<dbReference type="Proteomes" id="UP001203880">
    <property type="component" value="Unassembled WGS sequence"/>
</dbReference>
<accession>A0ABT0Q3Z0</accession>
<proteinExistence type="predicted"/>
<name>A0ABT0Q3Z0_9RHOB</name>
<dbReference type="RefSeq" id="WP_249708986.1">
    <property type="nucleotide sequence ID" value="NZ_JAMFMB010000008.1"/>
</dbReference>
<dbReference type="EMBL" id="JAMFMB010000008">
    <property type="protein sequence ID" value="MCL6283609.1"/>
    <property type="molecule type" value="Genomic_DNA"/>
</dbReference>
<protein>
    <submittedName>
        <fullName evidence="1">Uncharacterized protein</fullName>
    </submittedName>
</protein>
<evidence type="ECO:0000313" key="2">
    <source>
        <dbReference type="Proteomes" id="UP001203880"/>
    </source>
</evidence>
<reference evidence="1" key="1">
    <citation type="submission" date="2022-05" db="EMBL/GenBank/DDBJ databases">
        <authorList>
            <person name="Park J.-S."/>
        </authorList>
    </citation>
    <scope>NUCLEOTIDE SEQUENCE</scope>
    <source>
        <strain evidence="1">2012CJ41-6</strain>
    </source>
</reference>
<organism evidence="1 2">
    <name type="scientific">Ruegeria spongiae</name>
    <dbReference type="NCBI Taxonomy" id="2942209"/>
    <lineage>
        <taxon>Bacteria</taxon>
        <taxon>Pseudomonadati</taxon>
        <taxon>Pseudomonadota</taxon>
        <taxon>Alphaproteobacteria</taxon>
        <taxon>Rhodobacterales</taxon>
        <taxon>Roseobacteraceae</taxon>
        <taxon>Ruegeria</taxon>
    </lineage>
</organism>
<sequence length="218" mass="24695">MPVFLYGAFTVTSFHGHYYLFPRHRFLAYQFVGQELHSGDVSRLGHKRHCDPLALIEKPARLFKIQFAALQGQLVGLTYCHHGGIAEPTSDRLYVIKDLLTIDHRIDAFCDWNDCEPPELSFDDDGSLILTDNIIDWCREQGASIDWVFCGDPKGMAAAFRKSCEDFRPIKKELKEMNPEQLRTVTVAMKAYIAGIAPLEQTMEASKAALDELKEEVA</sequence>
<keyword evidence="2" id="KW-1185">Reference proteome</keyword>
<evidence type="ECO:0000313" key="1">
    <source>
        <dbReference type="EMBL" id="MCL6283609.1"/>
    </source>
</evidence>